<dbReference type="RefSeq" id="WP_159441645.1">
    <property type="nucleotide sequence ID" value="NZ_FTOQ01000006.1"/>
</dbReference>
<proteinExistence type="predicted"/>
<evidence type="ECO:0000313" key="1">
    <source>
        <dbReference type="EMBL" id="SIS92595.1"/>
    </source>
</evidence>
<protein>
    <recommendedName>
        <fullName evidence="3">Tetratricopeptide repeat-containing protein</fullName>
    </recommendedName>
</protein>
<evidence type="ECO:0008006" key="3">
    <source>
        <dbReference type="Google" id="ProtNLM"/>
    </source>
</evidence>
<gene>
    <name evidence="1" type="ORF">SAMN05421759_106183</name>
</gene>
<sequence>MNSSTADLGIAYFLDDVPGAAIPGSRLYAVFQRVDARCPLTSIQQHFLRERGYDALLQLATGKLDAEGFQKSSQKEREMRLDAKISAEQREVGERCRRDEATKRKNKALFAKRERQIERRWRRSRFGLGYIERADYGRVMRILWEVEDGNPIDADDILWLGSTGSDYWTEELRKAHHCNQAKAFTEAWHKTGDAWQAINACAQWRKADHAEKGLEVAEDALSQATGKKLRSAALTTRGGALRDLKRHQEARGAGGEAYSLTPSDFRPCTLLGAIHMEMGDYAAGADWYAKAEARGATHESVDRELQSILAAASPKERDGMKAALKSRDPHRYNWL</sequence>
<dbReference type="Gene3D" id="1.25.40.10">
    <property type="entry name" value="Tetratricopeptide repeat domain"/>
    <property type="match status" value="1"/>
</dbReference>
<evidence type="ECO:0000313" key="2">
    <source>
        <dbReference type="Proteomes" id="UP000186684"/>
    </source>
</evidence>
<dbReference type="OrthoDB" id="516502at2"/>
<dbReference type="InterPro" id="IPR011990">
    <property type="entry name" value="TPR-like_helical_dom_sf"/>
</dbReference>
<accession>A0A1N7N2N5</accession>
<dbReference type="SUPFAM" id="SSF48452">
    <property type="entry name" value="TPR-like"/>
    <property type="match status" value="1"/>
</dbReference>
<organism evidence="1 2">
    <name type="scientific">Roseivivax lentus</name>
    <dbReference type="NCBI Taxonomy" id="633194"/>
    <lineage>
        <taxon>Bacteria</taxon>
        <taxon>Pseudomonadati</taxon>
        <taxon>Pseudomonadota</taxon>
        <taxon>Alphaproteobacteria</taxon>
        <taxon>Rhodobacterales</taxon>
        <taxon>Roseobacteraceae</taxon>
        <taxon>Roseivivax</taxon>
    </lineage>
</organism>
<dbReference type="Proteomes" id="UP000186684">
    <property type="component" value="Unassembled WGS sequence"/>
</dbReference>
<name>A0A1N7N2N5_9RHOB</name>
<reference evidence="2" key="1">
    <citation type="submission" date="2017-01" db="EMBL/GenBank/DDBJ databases">
        <authorList>
            <person name="Varghese N."/>
            <person name="Submissions S."/>
        </authorList>
    </citation>
    <scope>NUCLEOTIDE SEQUENCE [LARGE SCALE GENOMIC DNA]</scope>
    <source>
        <strain evidence="2">DSM 29430</strain>
    </source>
</reference>
<dbReference type="AlphaFoldDB" id="A0A1N7N2N5"/>
<dbReference type="EMBL" id="FTOQ01000006">
    <property type="protein sequence ID" value="SIS92595.1"/>
    <property type="molecule type" value="Genomic_DNA"/>
</dbReference>
<dbReference type="STRING" id="633194.SAMN05421759_106183"/>
<keyword evidence="2" id="KW-1185">Reference proteome</keyword>